<dbReference type="Gene3D" id="1.10.10.10">
    <property type="entry name" value="Winged helix-like DNA-binding domain superfamily/Winged helix DNA-binding domain"/>
    <property type="match status" value="1"/>
</dbReference>
<evidence type="ECO:0000313" key="2">
    <source>
        <dbReference type="Proteomes" id="UP001516464"/>
    </source>
</evidence>
<dbReference type="Proteomes" id="UP001516464">
    <property type="component" value="Unassembled WGS sequence"/>
</dbReference>
<comment type="caution">
    <text evidence="1">The sequence shown here is derived from an EMBL/GenBank/DDBJ whole genome shotgun (WGS) entry which is preliminary data.</text>
</comment>
<protein>
    <submittedName>
        <fullName evidence="1">Uncharacterized protein</fullName>
    </submittedName>
</protein>
<accession>A0ABQ7HV33</accession>
<name>A0ABQ7HV33_9MICR</name>
<organism evidence="1 2">
    <name type="scientific">Astathelohania contejeani</name>
    <dbReference type="NCBI Taxonomy" id="164912"/>
    <lineage>
        <taxon>Eukaryota</taxon>
        <taxon>Fungi</taxon>
        <taxon>Fungi incertae sedis</taxon>
        <taxon>Microsporidia</taxon>
        <taxon>Astathelohaniidae</taxon>
        <taxon>Astathelohania</taxon>
    </lineage>
</organism>
<evidence type="ECO:0000313" key="1">
    <source>
        <dbReference type="EMBL" id="KAF7672856.1"/>
    </source>
</evidence>
<dbReference type="EMBL" id="SBIQ01000714">
    <property type="protein sequence ID" value="KAF7672856.1"/>
    <property type="molecule type" value="Genomic_DNA"/>
</dbReference>
<proteinExistence type="predicted"/>
<dbReference type="InterPro" id="IPR036388">
    <property type="entry name" value="WH-like_DNA-bd_sf"/>
</dbReference>
<dbReference type="SUPFAM" id="SSF46689">
    <property type="entry name" value="Homeodomain-like"/>
    <property type="match status" value="1"/>
</dbReference>
<sequence>MVTMQEKYTIKYLYEQKNSVREISRKLEIPYTTVQNFIKNRLNKGHINRKNGSGRKCKFTRSDKQKLFETKELNNLLSPAKLAGKMKEIFDLSVTGRTVMNYLKSDGF</sequence>
<reference evidence="1 2" key="1">
    <citation type="submission" date="2019-01" db="EMBL/GenBank/DDBJ databases">
        <title>Genomes sequencing and comparative genomics of infectious freshwater microsporidia, Cucumispora dikerogammari and Thelohania contejeani.</title>
        <authorList>
            <person name="Cormier A."/>
            <person name="Giraud I."/>
            <person name="Wattier R."/>
            <person name="Teixeira M."/>
            <person name="Grandjean F."/>
            <person name="Rigaud T."/>
            <person name="Cordaux R."/>
        </authorList>
    </citation>
    <scope>NUCLEOTIDE SEQUENCE [LARGE SCALE GENOMIC DNA]</scope>
    <source>
        <strain evidence="1">T1</strain>
        <tissue evidence="1">Spores</tissue>
    </source>
</reference>
<gene>
    <name evidence="1" type="ORF">TCON_2763</name>
</gene>
<dbReference type="InterPro" id="IPR009057">
    <property type="entry name" value="Homeodomain-like_sf"/>
</dbReference>
<keyword evidence="2" id="KW-1185">Reference proteome</keyword>